<dbReference type="GO" id="GO:0004130">
    <property type="term" value="F:cytochrome-c peroxidase activity"/>
    <property type="evidence" value="ECO:0007669"/>
    <property type="project" value="TreeGrafter"/>
</dbReference>
<keyword evidence="2 7" id="KW-0349">Heme</keyword>
<organism evidence="9 10">
    <name type="scientific">Methanolobus chelungpuianus</name>
    <dbReference type="NCBI Taxonomy" id="502115"/>
    <lineage>
        <taxon>Archaea</taxon>
        <taxon>Methanobacteriati</taxon>
        <taxon>Methanobacteriota</taxon>
        <taxon>Stenosarchaea group</taxon>
        <taxon>Methanomicrobia</taxon>
        <taxon>Methanosarcinales</taxon>
        <taxon>Methanosarcinaceae</taxon>
        <taxon>Methanolobus</taxon>
    </lineage>
</organism>
<name>A0AAE3KZG2_9EURY</name>
<evidence type="ECO:0000256" key="7">
    <source>
        <dbReference type="PROSITE-ProRule" id="PRU00433"/>
    </source>
</evidence>
<dbReference type="InterPro" id="IPR036909">
    <property type="entry name" value="Cyt_c-like_dom_sf"/>
</dbReference>
<reference evidence="9 10" key="1">
    <citation type="journal article" date="2011" name="Appl. Environ. Microbiol.">
        <title>Methanogenic archaea isolated from Taiwan's Chelungpu fault.</title>
        <authorList>
            <person name="Wu S.Y."/>
            <person name="Lai M.C."/>
        </authorList>
    </citation>
    <scope>NUCLEOTIDE SEQUENCE [LARGE SCALE GENOMIC DNA]</scope>
    <source>
        <strain evidence="9 10">St545Mb</strain>
    </source>
</reference>
<sequence>MGKILLVLIAVALLATVGTCAALSDEEELGKLLYFDENLSTPAGQSCASCHHPSVGFAGSNGLPVSQGVLPNRFGNRNSPTAAYAAYSPDFGTVTEDDETLYVGGQFWDGRANDLAEQAKGPFLNPLEMNNPNKRTVIVKIKNSAYAGFFEQVTGVSLKDLSDGNVELAYDKVAEAIAAYERTSELNQFSSKYDLYVAEEVELTEEEMLGLDLFNGKAMCSQCHPSQPGPYADQALFTDYTYDNLGTPKNVDSPFYDLPRKFNPDGAGYIDYGLGGFLKSVGTPGWELEAGKMKVPTLRNIAATSPYMHNGAFNTLTEVVDFYNTRDNATANWPEPEVAENVNVDELGDLGLNETEVSALVAFMETLTDGYTIPE</sequence>
<evidence type="ECO:0000256" key="1">
    <source>
        <dbReference type="ARBA" id="ARBA00004196"/>
    </source>
</evidence>
<dbReference type="Pfam" id="PF03150">
    <property type="entry name" value="CCP_MauG"/>
    <property type="match status" value="1"/>
</dbReference>
<evidence type="ECO:0000259" key="8">
    <source>
        <dbReference type="PROSITE" id="PS51007"/>
    </source>
</evidence>
<dbReference type="InterPro" id="IPR009056">
    <property type="entry name" value="Cyt_c-like_dom"/>
</dbReference>
<dbReference type="InterPro" id="IPR051395">
    <property type="entry name" value="Cytochrome_c_Peroxidase/MauG"/>
</dbReference>
<keyword evidence="5" id="KW-0560">Oxidoreductase</keyword>
<evidence type="ECO:0000256" key="3">
    <source>
        <dbReference type="ARBA" id="ARBA00022723"/>
    </source>
</evidence>
<dbReference type="Gene3D" id="1.10.760.10">
    <property type="entry name" value="Cytochrome c-like domain"/>
    <property type="match status" value="2"/>
</dbReference>
<keyword evidence="10" id="KW-1185">Reference proteome</keyword>
<dbReference type="PANTHER" id="PTHR30600:SF10">
    <property type="entry name" value="BLL6722 PROTEIN"/>
    <property type="match status" value="1"/>
</dbReference>
<dbReference type="PANTHER" id="PTHR30600">
    <property type="entry name" value="CYTOCHROME C PEROXIDASE-RELATED"/>
    <property type="match status" value="1"/>
</dbReference>
<gene>
    <name evidence="9" type="ORF">PV02_04965</name>
</gene>
<comment type="caution">
    <text evidence="9">The sequence shown here is derived from an EMBL/GenBank/DDBJ whole genome shotgun (WGS) entry which is preliminary data.</text>
</comment>
<evidence type="ECO:0000256" key="2">
    <source>
        <dbReference type="ARBA" id="ARBA00022617"/>
    </source>
</evidence>
<dbReference type="GO" id="GO:0009055">
    <property type="term" value="F:electron transfer activity"/>
    <property type="evidence" value="ECO:0007669"/>
    <property type="project" value="InterPro"/>
</dbReference>
<comment type="subcellular location">
    <subcellularLocation>
        <location evidence="1">Cell envelope</location>
    </subcellularLocation>
</comment>
<dbReference type="SUPFAM" id="SSF46626">
    <property type="entry name" value="Cytochrome c"/>
    <property type="match status" value="2"/>
</dbReference>
<dbReference type="Proteomes" id="UP001206983">
    <property type="component" value="Unassembled WGS sequence"/>
</dbReference>
<dbReference type="InterPro" id="IPR004852">
    <property type="entry name" value="Di-haem_cyt_c_peroxidsae"/>
</dbReference>
<evidence type="ECO:0000256" key="6">
    <source>
        <dbReference type="ARBA" id="ARBA00023004"/>
    </source>
</evidence>
<dbReference type="GO" id="GO:0046872">
    <property type="term" value="F:metal ion binding"/>
    <property type="evidence" value="ECO:0007669"/>
    <property type="project" value="UniProtKB-KW"/>
</dbReference>
<evidence type="ECO:0000313" key="9">
    <source>
        <dbReference type="EMBL" id="MCQ6962513.1"/>
    </source>
</evidence>
<keyword evidence="4" id="KW-0732">Signal</keyword>
<feature type="domain" description="Cytochrome c" evidence="8">
    <location>
        <begin position="205"/>
        <end position="368"/>
    </location>
</feature>
<keyword evidence="3 7" id="KW-0479">Metal-binding</keyword>
<dbReference type="GO" id="GO:0020037">
    <property type="term" value="F:heme binding"/>
    <property type="evidence" value="ECO:0007669"/>
    <property type="project" value="InterPro"/>
</dbReference>
<evidence type="ECO:0000313" key="10">
    <source>
        <dbReference type="Proteomes" id="UP001206983"/>
    </source>
</evidence>
<protein>
    <recommendedName>
        <fullName evidence="8">Cytochrome c domain-containing protein</fullName>
    </recommendedName>
</protein>
<dbReference type="AlphaFoldDB" id="A0AAE3KZG2"/>
<keyword evidence="6 7" id="KW-0408">Iron</keyword>
<evidence type="ECO:0000256" key="5">
    <source>
        <dbReference type="ARBA" id="ARBA00023002"/>
    </source>
</evidence>
<evidence type="ECO:0000256" key="4">
    <source>
        <dbReference type="ARBA" id="ARBA00022729"/>
    </source>
</evidence>
<dbReference type="EMBL" id="JTEO01000004">
    <property type="protein sequence ID" value="MCQ6962513.1"/>
    <property type="molecule type" value="Genomic_DNA"/>
</dbReference>
<proteinExistence type="predicted"/>
<dbReference type="PROSITE" id="PS51007">
    <property type="entry name" value="CYTC"/>
    <property type="match status" value="1"/>
</dbReference>
<accession>A0AAE3KZG2</accession>
<dbReference type="RefSeq" id="WP_256622292.1">
    <property type="nucleotide sequence ID" value="NZ_JTEO01000004.1"/>
</dbReference>